<dbReference type="InterPro" id="IPR001452">
    <property type="entry name" value="SH3_domain"/>
</dbReference>
<dbReference type="InterPro" id="IPR002108">
    <property type="entry name" value="ADF-H"/>
</dbReference>
<dbReference type="PROSITE" id="PS50002">
    <property type="entry name" value="SH3"/>
    <property type="match status" value="2"/>
</dbReference>
<dbReference type="SUPFAM" id="SSF50044">
    <property type="entry name" value="SH3-domain"/>
    <property type="match status" value="2"/>
</dbReference>
<dbReference type="SMART" id="SM00102">
    <property type="entry name" value="ADF"/>
    <property type="match status" value="1"/>
</dbReference>
<organism evidence="6 7">
    <name type="scientific">Metschnikowia aff. pulcherrima</name>
    <dbReference type="NCBI Taxonomy" id="2163413"/>
    <lineage>
        <taxon>Eukaryota</taxon>
        <taxon>Fungi</taxon>
        <taxon>Dikarya</taxon>
        <taxon>Ascomycota</taxon>
        <taxon>Saccharomycotina</taxon>
        <taxon>Pichiomycetes</taxon>
        <taxon>Metschnikowiaceae</taxon>
        <taxon>Metschnikowia</taxon>
    </lineage>
</organism>
<dbReference type="Gene3D" id="2.30.30.40">
    <property type="entry name" value="SH3 Domains"/>
    <property type="match status" value="2"/>
</dbReference>
<feature type="domain" description="SH3" evidence="4">
    <location>
        <begin position="555"/>
        <end position="614"/>
    </location>
</feature>
<evidence type="ECO:0000256" key="3">
    <source>
        <dbReference type="SAM" id="MobiDB-lite"/>
    </source>
</evidence>
<feature type="compositionally biased region" description="Polar residues" evidence="3">
    <location>
        <begin position="191"/>
        <end position="207"/>
    </location>
</feature>
<evidence type="ECO:0000256" key="1">
    <source>
        <dbReference type="ARBA" id="ARBA00022443"/>
    </source>
</evidence>
<reference evidence="7" key="1">
    <citation type="submission" date="2019-03" db="EMBL/GenBank/DDBJ databases">
        <title>Snf2 controls pulcherriminic acid biosynthesis and connects pigmentation and antifungal activity of the yeast Metschnikowia pulcherrima.</title>
        <authorList>
            <person name="Gore-Lloyd D."/>
            <person name="Sumann I."/>
            <person name="Brachmann A.O."/>
            <person name="Schneeberger K."/>
            <person name="Ortiz-Merino R.A."/>
            <person name="Moreno-Beltran M."/>
            <person name="Schlaefli M."/>
            <person name="Kirner P."/>
            <person name="Santos Kron A."/>
            <person name="Wolfe K.H."/>
            <person name="Piel J."/>
            <person name="Ahrens C.H."/>
            <person name="Henk D."/>
            <person name="Freimoser F.M."/>
        </authorList>
    </citation>
    <scope>NUCLEOTIDE SEQUENCE [LARGE SCALE GENOMIC DNA]</scope>
    <source>
        <strain evidence="7">APC 1.2</strain>
    </source>
</reference>
<dbReference type="Pfam" id="PF00018">
    <property type="entry name" value="SH3_1"/>
    <property type="match status" value="2"/>
</dbReference>
<dbReference type="AlphaFoldDB" id="A0A4P6XSV1"/>
<dbReference type="InterPro" id="IPR029006">
    <property type="entry name" value="ADF-H/Gelsolin-like_dom_sf"/>
</dbReference>
<dbReference type="InterPro" id="IPR036028">
    <property type="entry name" value="SH3-like_dom_sf"/>
</dbReference>
<gene>
    <name evidence="6" type="primary">MPUL0E04510</name>
    <name evidence="6" type="ORF">METSCH_E04510</name>
</gene>
<dbReference type="GO" id="GO:0005884">
    <property type="term" value="C:actin filament"/>
    <property type="evidence" value="ECO:0007669"/>
    <property type="project" value="TreeGrafter"/>
</dbReference>
<name>A0A4P6XSV1_9ASCO</name>
<feature type="domain" description="ADF-H" evidence="5">
    <location>
        <begin position="5"/>
        <end position="133"/>
    </location>
</feature>
<evidence type="ECO:0000313" key="6">
    <source>
        <dbReference type="EMBL" id="QBM90209.1"/>
    </source>
</evidence>
<dbReference type="CDD" id="cd11281">
    <property type="entry name" value="ADF_drebrin_like"/>
    <property type="match status" value="1"/>
</dbReference>
<dbReference type="Pfam" id="PF00241">
    <property type="entry name" value="Cofilin_ADF"/>
    <property type="match status" value="1"/>
</dbReference>
<dbReference type="GO" id="GO:0030833">
    <property type="term" value="P:regulation of actin filament polymerization"/>
    <property type="evidence" value="ECO:0007669"/>
    <property type="project" value="TreeGrafter"/>
</dbReference>
<feature type="compositionally biased region" description="Basic and acidic residues" evidence="3">
    <location>
        <begin position="213"/>
        <end position="229"/>
    </location>
</feature>
<dbReference type="GO" id="GO:0030864">
    <property type="term" value="C:cortical actin cytoskeleton"/>
    <property type="evidence" value="ECO:0007669"/>
    <property type="project" value="TreeGrafter"/>
</dbReference>
<sequence length="614" mass="67064">MQQADFSTNAKQINELYTKIVRGNSQTAYGIFTVDKSNVLDASASGSGDLNEFVEEFNDGTVQFGLARVIVPGSQVHKIILLGWCPDNAPAKLRLTFAPMFAEISRLFAGYHVQITARDFDDLDVEEMLARVGSAAGARYTFGEPSGKTTMQGSPFSVKPLALSSNSKPNEVISTPNRLIKSGANEIQPDTAPTANLNERSAISSSALDDGWGEEKPIEERDLDTRPLEEVPSAYIPTKVNIEELRKQKSDSISSPSVGQKLSDKRSPGVPDATSYSMDKRSPILKSKTSTSVLARYQAASASSPSSVKPTFGSKPSFGSVPSFSAPPGKKESLGGLFQNHANENGLSPAQAWAQRKGKYVVDKENITGAEVSISKLSVGEEQKDHMLDSRDSLQQKELKGLQRPTTATVVPGLSSDLREEALPAETTGEEKEDPSVTPVESSRSLSPRAEDFDTTVKDHDEKEGLKSHNSKRAVALYAYIKDEENELSFVEGDVITNIDFVDEEWWSGMNERTEEVGLFPGSYVTLTNSSSESQDEEMASPTFELVEVQQDSELQGKSAIAEYDYDKEEDNEIGFKEGDLIVDIEFVDEDWWSGKHYLTGEVGVFPGNFVALQ</sequence>
<evidence type="ECO:0000259" key="5">
    <source>
        <dbReference type="PROSITE" id="PS51263"/>
    </source>
</evidence>
<dbReference type="Gene3D" id="3.40.20.10">
    <property type="entry name" value="Severin"/>
    <property type="match status" value="1"/>
</dbReference>
<feature type="compositionally biased region" description="Polar residues" evidence="3">
    <location>
        <begin position="251"/>
        <end position="260"/>
    </location>
</feature>
<keyword evidence="1 2" id="KW-0728">SH3 domain</keyword>
<dbReference type="STRING" id="2163413.A0A4P6XSV1"/>
<dbReference type="PROSITE" id="PS51263">
    <property type="entry name" value="ADF_H"/>
    <property type="match status" value="1"/>
</dbReference>
<proteinExistence type="predicted"/>
<feature type="region of interest" description="Disordered" evidence="3">
    <location>
        <begin position="246"/>
        <end position="290"/>
    </location>
</feature>
<dbReference type="SMART" id="SM00326">
    <property type="entry name" value="SH3"/>
    <property type="match status" value="2"/>
</dbReference>
<dbReference type="EMBL" id="CP034460">
    <property type="protein sequence ID" value="QBM90209.1"/>
    <property type="molecule type" value="Genomic_DNA"/>
</dbReference>
<evidence type="ECO:0000256" key="2">
    <source>
        <dbReference type="PROSITE-ProRule" id="PRU00192"/>
    </source>
</evidence>
<feature type="compositionally biased region" description="Basic and acidic residues" evidence="3">
    <location>
        <begin position="449"/>
        <end position="467"/>
    </location>
</feature>
<keyword evidence="7" id="KW-1185">Reference proteome</keyword>
<feature type="region of interest" description="Disordered" evidence="3">
    <location>
        <begin position="182"/>
        <end position="234"/>
    </location>
</feature>
<feature type="domain" description="SH3" evidence="4">
    <location>
        <begin position="469"/>
        <end position="530"/>
    </location>
</feature>
<dbReference type="Proteomes" id="UP000292447">
    <property type="component" value="Chromosome V"/>
</dbReference>
<evidence type="ECO:0000259" key="4">
    <source>
        <dbReference type="PROSITE" id="PS50002"/>
    </source>
</evidence>
<dbReference type="GO" id="GO:0051015">
    <property type="term" value="F:actin filament binding"/>
    <property type="evidence" value="ECO:0007669"/>
    <property type="project" value="TreeGrafter"/>
</dbReference>
<dbReference type="PRINTS" id="PR00452">
    <property type="entry name" value="SH3DOMAIN"/>
</dbReference>
<evidence type="ECO:0000313" key="7">
    <source>
        <dbReference type="Proteomes" id="UP000292447"/>
    </source>
</evidence>
<dbReference type="PANTHER" id="PTHR10829">
    <property type="entry name" value="CORTACTIN AND DREBRIN"/>
    <property type="match status" value="1"/>
</dbReference>
<dbReference type="GO" id="GO:0030427">
    <property type="term" value="C:site of polarized growth"/>
    <property type="evidence" value="ECO:0007669"/>
    <property type="project" value="TreeGrafter"/>
</dbReference>
<dbReference type="PANTHER" id="PTHR10829:SF25">
    <property type="entry name" value="DREBRIN-LIKE PROTEIN"/>
    <property type="match status" value="1"/>
</dbReference>
<dbReference type="SUPFAM" id="SSF55753">
    <property type="entry name" value="Actin depolymerizing proteins"/>
    <property type="match status" value="1"/>
</dbReference>
<feature type="region of interest" description="Disordered" evidence="3">
    <location>
        <begin position="397"/>
        <end position="467"/>
    </location>
</feature>
<accession>A0A4P6XSV1</accession>
<protein>
    <submittedName>
        <fullName evidence="6">SH3 domain-containing protein</fullName>
    </submittedName>
</protein>